<dbReference type="InterPro" id="IPR000160">
    <property type="entry name" value="GGDEF_dom"/>
</dbReference>
<dbReference type="Pfam" id="PF00990">
    <property type="entry name" value="GGDEF"/>
    <property type="match status" value="1"/>
</dbReference>
<dbReference type="InterPro" id="IPR043128">
    <property type="entry name" value="Rev_trsase/Diguanyl_cyclase"/>
</dbReference>
<dbReference type="Gene3D" id="3.30.70.270">
    <property type="match status" value="1"/>
</dbReference>
<dbReference type="GeneID" id="93289512"/>
<feature type="domain" description="GGDEF" evidence="2">
    <location>
        <begin position="232"/>
        <end position="367"/>
    </location>
</feature>
<dbReference type="RefSeq" id="WP_011254455.1">
    <property type="nucleotide sequence ID" value="NC_006814.3"/>
</dbReference>
<dbReference type="STRING" id="272621.LBA1413"/>
<feature type="transmembrane region" description="Helical" evidence="1">
    <location>
        <begin position="42"/>
        <end position="75"/>
    </location>
</feature>
<dbReference type="GO" id="GO:1902201">
    <property type="term" value="P:negative regulation of bacterial-type flagellum-dependent cell motility"/>
    <property type="evidence" value="ECO:0007669"/>
    <property type="project" value="TreeGrafter"/>
</dbReference>
<dbReference type="CDD" id="cd01949">
    <property type="entry name" value="GGDEF"/>
    <property type="match status" value="1"/>
</dbReference>
<keyword evidence="1" id="KW-0812">Transmembrane</keyword>
<evidence type="ECO:0000259" key="2">
    <source>
        <dbReference type="PROSITE" id="PS50887"/>
    </source>
</evidence>
<evidence type="ECO:0000256" key="1">
    <source>
        <dbReference type="SAM" id="Phobius"/>
    </source>
</evidence>
<accession>Q5FJ86</accession>
<reference evidence="3 4" key="1">
    <citation type="journal article" date="2005" name="Proc. Natl. Acad. Sci. U.S.A.">
        <title>Complete genome sequence of the probiotic lactic acid bacterium Lactobacillus acidophilus NCFM.</title>
        <authorList>
            <person name="Altermann E."/>
            <person name="Russell W.M."/>
            <person name="Azcarate-Peril M.A."/>
            <person name="Barrangou R."/>
            <person name="Buck B.L."/>
            <person name="McAuliffe O."/>
            <person name="Souther N."/>
            <person name="Dobson A."/>
            <person name="Duong T."/>
            <person name="Callanan M."/>
            <person name="Lick S."/>
            <person name="Hamrick A."/>
            <person name="Cano R."/>
            <person name="Klaenhammer T.R."/>
        </authorList>
    </citation>
    <scope>NUCLEOTIDE SEQUENCE [LARGE SCALE GENOMIC DNA]</scope>
    <source>
        <strain evidence="4">ATCC 700396 / NCK56 / N2 / NCFM</strain>
    </source>
</reference>
<dbReference type="PROSITE" id="PS50887">
    <property type="entry name" value="GGDEF"/>
    <property type="match status" value="1"/>
</dbReference>
<keyword evidence="4" id="KW-1185">Reference proteome</keyword>
<feature type="transmembrane region" description="Helical" evidence="1">
    <location>
        <begin position="87"/>
        <end position="106"/>
    </location>
</feature>
<dbReference type="PANTHER" id="PTHR45138">
    <property type="entry name" value="REGULATORY COMPONENTS OF SENSORY TRANSDUCTION SYSTEM"/>
    <property type="match status" value="1"/>
</dbReference>
<dbReference type="PANTHER" id="PTHR45138:SF9">
    <property type="entry name" value="DIGUANYLATE CYCLASE DGCM-RELATED"/>
    <property type="match status" value="1"/>
</dbReference>
<dbReference type="eggNOG" id="COG3706">
    <property type="taxonomic scope" value="Bacteria"/>
</dbReference>
<keyword evidence="1" id="KW-0472">Membrane</keyword>
<dbReference type="InterPro" id="IPR029787">
    <property type="entry name" value="Nucleotide_cyclase"/>
</dbReference>
<dbReference type="GO" id="GO:0005886">
    <property type="term" value="C:plasma membrane"/>
    <property type="evidence" value="ECO:0007669"/>
    <property type="project" value="TreeGrafter"/>
</dbReference>
<dbReference type="BioCyc" id="LACI272621:G1G49-1387-MONOMER"/>
<dbReference type="AlphaFoldDB" id="Q5FJ86"/>
<protein>
    <submittedName>
        <fullName evidence="3">Regulator components</fullName>
    </submittedName>
</protein>
<dbReference type="EMBL" id="CP000033">
    <property type="protein sequence ID" value="AAV43238.1"/>
    <property type="molecule type" value="Genomic_DNA"/>
</dbReference>
<dbReference type="HOGENOM" id="CLU_063202_0_0_9"/>
<dbReference type="OrthoDB" id="9759607at2"/>
<dbReference type="NCBIfam" id="TIGR00254">
    <property type="entry name" value="GGDEF"/>
    <property type="match status" value="1"/>
</dbReference>
<feature type="transmembrane region" description="Helical" evidence="1">
    <location>
        <begin position="166"/>
        <end position="184"/>
    </location>
</feature>
<evidence type="ECO:0000313" key="3">
    <source>
        <dbReference type="EMBL" id="AAV43238.1"/>
    </source>
</evidence>
<evidence type="ECO:0000313" key="4">
    <source>
        <dbReference type="Proteomes" id="UP000006381"/>
    </source>
</evidence>
<feature type="transmembrane region" description="Helical" evidence="1">
    <location>
        <begin position="139"/>
        <end position="160"/>
    </location>
</feature>
<proteinExistence type="predicted"/>
<dbReference type="KEGG" id="lac:LBA1413"/>
<feature type="transmembrane region" description="Helical" evidence="1">
    <location>
        <begin position="112"/>
        <end position="132"/>
    </location>
</feature>
<dbReference type="GO" id="GO:0043709">
    <property type="term" value="P:cell adhesion involved in single-species biofilm formation"/>
    <property type="evidence" value="ECO:0007669"/>
    <property type="project" value="TreeGrafter"/>
</dbReference>
<dbReference type="PATRIC" id="fig|272621.13.peg.1338"/>
<dbReference type="Proteomes" id="UP000006381">
    <property type="component" value="Chromosome"/>
</dbReference>
<dbReference type="SUPFAM" id="SSF55073">
    <property type="entry name" value="Nucleotide cyclase"/>
    <property type="match status" value="1"/>
</dbReference>
<gene>
    <name evidence="3" type="ordered locus">LBA1413</name>
</gene>
<dbReference type="GO" id="GO:0052621">
    <property type="term" value="F:diguanylate cyclase activity"/>
    <property type="evidence" value="ECO:0007669"/>
    <property type="project" value="TreeGrafter"/>
</dbReference>
<dbReference type="SMART" id="SM00267">
    <property type="entry name" value="GGDEF"/>
    <property type="match status" value="1"/>
</dbReference>
<sequence length="367" mass="43298">MFFQVLSSILFLPFLVMSMIIAQVHLEGYWDSKITKWRGRQWSVFYIIFLYIVQEICIMELTLLNLNIMAFIYVIPITMILRNKHQIWWGLFALTPVLAWMLDAYLKRYQFINLRATLLQLALIGLVCWSVLHNKRLSYYYKYTIALYSNCFIHMLHLYLEHQLQLDFTVSILAGTFFIIIAENSRMYYEQKQKEEIEKLHYESVRDDLTGLLNYRAFDEEMQGLSKDESNMPIFIAVLDIDHFKQVNDTYGHLNGNTVLSTFSKKLKLDIHHNFDPHCAVYRFGGEEFTILIKTKDNTKIIKILNSINKYYSKHPVITDEGQKIFFSFSGGLTEHHNNEKFTKTLERADELVYQAKKTGRAKILIG</sequence>
<name>Q5FJ86_LACAC</name>
<organism evidence="4">
    <name type="scientific">Lactobacillus acidophilus (strain ATCC 700396 / NCK56 / N2 / NCFM)</name>
    <dbReference type="NCBI Taxonomy" id="272621"/>
    <lineage>
        <taxon>Bacteria</taxon>
        <taxon>Bacillati</taxon>
        <taxon>Bacillota</taxon>
        <taxon>Bacilli</taxon>
        <taxon>Lactobacillales</taxon>
        <taxon>Lactobacillaceae</taxon>
        <taxon>Lactobacillus</taxon>
    </lineage>
</organism>
<keyword evidence="1" id="KW-1133">Transmembrane helix</keyword>
<dbReference type="InterPro" id="IPR050469">
    <property type="entry name" value="Diguanylate_Cyclase"/>
</dbReference>